<organism evidence="2 3">
    <name type="scientific">Trichinella pseudospiralis</name>
    <name type="common">Parasitic roundworm</name>
    <dbReference type="NCBI Taxonomy" id="6337"/>
    <lineage>
        <taxon>Eukaryota</taxon>
        <taxon>Metazoa</taxon>
        <taxon>Ecdysozoa</taxon>
        <taxon>Nematoda</taxon>
        <taxon>Enoplea</taxon>
        <taxon>Dorylaimia</taxon>
        <taxon>Trichinellida</taxon>
        <taxon>Trichinellidae</taxon>
        <taxon>Trichinella</taxon>
    </lineage>
</organism>
<dbReference type="AlphaFoldDB" id="A0A0V1JCT7"/>
<accession>A0A0V1JCT7</accession>
<protein>
    <submittedName>
        <fullName evidence="2">Uncharacterized protein</fullName>
    </submittedName>
</protein>
<feature type="compositionally biased region" description="Polar residues" evidence="1">
    <location>
        <begin position="56"/>
        <end position="69"/>
    </location>
</feature>
<sequence>MQNSLNCRIKLRKDDNNMKQWKKARAQMVERIGSHIRAAPINKHASAKSMPRSSAIIKSSSRPTHQLTPDNEKNMRPVNQEKRTK</sequence>
<evidence type="ECO:0000313" key="3">
    <source>
        <dbReference type="Proteomes" id="UP000054826"/>
    </source>
</evidence>
<dbReference type="EMBL" id="JYDV01000111">
    <property type="protein sequence ID" value="KRZ32357.1"/>
    <property type="molecule type" value="Genomic_DNA"/>
</dbReference>
<feature type="compositionally biased region" description="Basic and acidic residues" evidence="1">
    <location>
        <begin position="70"/>
        <end position="85"/>
    </location>
</feature>
<gene>
    <name evidence="2" type="ORF">T4C_6309</name>
</gene>
<evidence type="ECO:0000313" key="2">
    <source>
        <dbReference type="EMBL" id="KRZ32357.1"/>
    </source>
</evidence>
<feature type="region of interest" description="Disordered" evidence="1">
    <location>
        <begin position="41"/>
        <end position="85"/>
    </location>
</feature>
<evidence type="ECO:0000256" key="1">
    <source>
        <dbReference type="SAM" id="MobiDB-lite"/>
    </source>
</evidence>
<dbReference type="Proteomes" id="UP000054826">
    <property type="component" value="Unassembled WGS sequence"/>
</dbReference>
<comment type="caution">
    <text evidence="2">The sequence shown here is derived from an EMBL/GenBank/DDBJ whole genome shotgun (WGS) entry which is preliminary data.</text>
</comment>
<reference evidence="2 3" key="1">
    <citation type="submission" date="2015-01" db="EMBL/GenBank/DDBJ databases">
        <title>Evolution of Trichinella species and genotypes.</title>
        <authorList>
            <person name="Korhonen P.K."/>
            <person name="Edoardo P."/>
            <person name="Giuseppe L.R."/>
            <person name="Gasser R.B."/>
        </authorList>
    </citation>
    <scope>NUCLEOTIDE SEQUENCE [LARGE SCALE GENOMIC DNA]</scope>
    <source>
        <strain evidence="2">ISS176</strain>
    </source>
</reference>
<name>A0A0V1JCT7_TRIPS</name>
<proteinExistence type="predicted"/>